<reference evidence="7" key="1">
    <citation type="submission" date="2020-01" db="EMBL/GenBank/DDBJ databases">
        <title>Genome sequence of Kobresia littledalei, the first chromosome-level genome in the family Cyperaceae.</title>
        <authorList>
            <person name="Qu G."/>
        </authorList>
    </citation>
    <scope>NUCLEOTIDE SEQUENCE</scope>
    <source>
        <strain evidence="7">C.B.Clarke</strain>
        <tissue evidence="7">Leaf</tissue>
    </source>
</reference>
<dbReference type="OrthoDB" id="667805at2759"/>
<protein>
    <submittedName>
        <fullName evidence="7">Disease resistance protein</fullName>
    </submittedName>
</protein>
<feature type="domain" description="Disease resistance N-terminal" evidence="6">
    <location>
        <begin position="1"/>
        <end position="52"/>
    </location>
</feature>
<keyword evidence="2" id="KW-0433">Leucine-rich repeat</keyword>
<comment type="caution">
    <text evidence="7">The sequence shown here is derived from an EMBL/GenBank/DDBJ whole genome shotgun (WGS) entry which is preliminary data.</text>
</comment>
<organism evidence="7 8">
    <name type="scientific">Carex littledalei</name>
    <dbReference type="NCBI Taxonomy" id="544730"/>
    <lineage>
        <taxon>Eukaryota</taxon>
        <taxon>Viridiplantae</taxon>
        <taxon>Streptophyta</taxon>
        <taxon>Embryophyta</taxon>
        <taxon>Tracheophyta</taxon>
        <taxon>Spermatophyta</taxon>
        <taxon>Magnoliopsida</taxon>
        <taxon>Liliopsida</taxon>
        <taxon>Poales</taxon>
        <taxon>Cyperaceae</taxon>
        <taxon>Cyperoideae</taxon>
        <taxon>Cariceae</taxon>
        <taxon>Carex</taxon>
        <taxon>Carex subgen. Euthyceras</taxon>
    </lineage>
</organism>
<evidence type="ECO:0000259" key="6">
    <source>
        <dbReference type="Pfam" id="PF18052"/>
    </source>
</evidence>
<evidence type="ECO:0000256" key="5">
    <source>
        <dbReference type="ARBA" id="ARBA00022821"/>
    </source>
</evidence>
<evidence type="ECO:0000256" key="3">
    <source>
        <dbReference type="ARBA" id="ARBA00022737"/>
    </source>
</evidence>
<name>A0A833R8L4_9POAL</name>
<dbReference type="InterPro" id="IPR038005">
    <property type="entry name" value="RX-like_CC"/>
</dbReference>
<dbReference type="PANTHER" id="PTHR19338">
    <property type="entry name" value="TRANSLOCASE OF INNER MITOCHONDRIAL MEMBRANE 13 HOMOLOG"/>
    <property type="match status" value="1"/>
</dbReference>
<evidence type="ECO:0000313" key="7">
    <source>
        <dbReference type="EMBL" id="KAF3336797.1"/>
    </source>
</evidence>
<evidence type="ECO:0000313" key="8">
    <source>
        <dbReference type="Proteomes" id="UP000623129"/>
    </source>
</evidence>
<dbReference type="CDD" id="cd14798">
    <property type="entry name" value="RX-CC_like"/>
    <property type="match status" value="1"/>
</dbReference>
<evidence type="ECO:0000256" key="4">
    <source>
        <dbReference type="ARBA" id="ARBA00022741"/>
    </source>
</evidence>
<dbReference type="Pfam" id="PF18052">
    <property type="entry name" value="Rx_N"/>
    <property type="match status" value="1"/>
</dbReference>
<dbReference type="InterPro" id="IPR041118">
    <property type="entry name" value="Rx_N"/>
</dbReference>
<keyword evidence="4" id="KW-0547">Nucleotide-binding</keyword>
<evidence type="ECO:0000256" key="1">
    <source>
        <dbReference type="ARBA" id="ARBA00008894"/>
    </source>
</evidence>
<comment type="similarity">
    <text evidence="1">Belongs to the disease resistance NB-LRR family.</text>
</comment>
<keyword evidence="5" id="KW-0611">Plant defense</keyword>
<dbReference type="GO" id="GO:0000166">
    <property type="term" value="F:nucleotide binding"/>
    <property type="evidence" value="ECO:0007669"/>
    <property type="project" value="UniProtKB-KW"/>
</dbReference>
<proteinExistence type="inferred from homology"/>
<dbReference type="AlphaFoldDB" id="A0A833R8L4"/>
<dbReference type="GO" id="GO:0006952">
    <property type="term" value="P:defense response"/>
    <property type="evidence" value="ECO:0007669"/>
    <property type="project" value="UniProtKB-KW"/>
</dbReference>
<dbReference type="EMBL" id="SWLB01000007">
    <property type="protein sequence ID" value="KAF3336797.1"/>
    <property type="molecule type" value="Genomic_DNA"/>
</dbReference>
<gene>
    <name evidence="7" type="ORF">FCM35_KLT19383</name>
</gene>
<dbReference type="Gene3D" id="1.20.5.4130">
    <property type="match status" value="1"/>
</dbReference>
<sequence length="172" mass="18616">MQCFLKDAESKKRRDERIKGWVRDVRSVAYETEDAIDTFLVKANRQKLGFIQNRLLARHTLGKKISEIQAKLRVISEEGLAKQLSSPAPLPATTLSQGLGASPLQRFLSSELALLSLAKNTPSPCGDPLSLSREIHRAPCSPLSLAKITPSPCGDLIPDASPATLSSDVSLG</sequence>
<keyword evidence="3" id="KW-0677">Repeat</keyword>
<evidence type="ECO:0000256" key="2">
    <source>
        <dbReference type="ARBA" id="ARBA00022614"/>
    </source>
</evidence>
<dbReference type="PANTHER" id="PTHR19338:SF73">
    <property type="entry name" value="DISEASE RESISTANCE PROTEIN RGA2-LIKE"/>
    <property type="match status" value="1"/>
</dbReference>
<dbReference type="Proteomes" id="UP000623129">
    <property type="component" value="Unassembled WGS sequence"/>
</dbReference>
<keyword evidence="8" id="KW-1185">Reference proteome</keyword>
<accession>A0A833R8L4</accession>